<dbReference type="AlphaFoldDB" id="A0A0G4EMN3"/>
<evidence type="ECO:0000259" key="7">
    <source>
        <dbReference type="PROSITE" id="PS50089"/>
    </source>
</evidence>
<evidence type="ECO:0000256" key="2">
    <source>
        <dbReference type="ARBA" id="ARBA00022448"/>
    </source>
</evidence>
<reference evidence="8 9" key="1">
    <citation type="submission" date="2014-11" db="EMBL/GenBank/DDBJ databases">
        <authorList>
            <person name="Zhu J."/>
            <person name="Qi W."/>
            <person name="Song R."/>
        </authorList>
    </citation>
    <scope>NUCLEOTIDE SEQUENCE [LARGE SCALE GENOMIC DNA]</scope>
</reference>
<dbReference type="InterPro" id="IPR000225">
    <property type="entry name" value="Armadillo"/>
</dbReference>
<dbReference type="InterPro" id="IPR001841">
    <property type="entry name" value="Znf_RING"/>
</dbReference>
<keyword evidence="4" id="KW-0863">Zinc-finger</keyword>
<dbReference type="PROSITE" id="PS50089">
    <property type="entry name" value="ZF_RING_2"/>
    <property type="match status" value="1"/>
</dbReference>
<dbReference type="SMART" id="SM00185">
    <property type="entry name" value="ARM"/>
    <property type="match status" value="7"/>
</dbReference>
<dbReference type="PROSITE" id="PS50176">
    <property type="entry name" value="ARM_REPEAT"/>
    <property type="match status" value="1"/>
</dbReference>
<protein>
    <recommendedName>
        <fullName evidence="7">RING-type domain-containing protein</fullName>
    </recommendedName>
</protein>
<evidence type="ECO:0000256" key="4">
    <source>
        <dbReference type="PROSITE-ProRule" id="PRU00175"/>
    </source>
</evidence>
<dbReference type="Pfam" id="PF13920">
    <property type="entry name" value="zf-C3HC4_3"/>
    <property type="match status" value="1"/>
</dbReference>
<dbReference type="SUPFAM" id="SSF48371">
    <property type="entry name" value="ARM repeat"/>
    <property type="match status" value="1"/>
</dbReference>
<dbReference type="InterPro" id="IPR011989">
    <property type="entry name" value="ARM-like"/>
</dbReference>
<feature type="domain" description="RING-type" evidence="7">
    <location>
        <begin position="516"/>
        <end position="560"/>
    </location>
</feature>
<dbReference type="Gene3D" id="1.25.10.10">
    <property type="entry name" value="Leucine-rich Repeat Variant"/>
    <property type="match status" value="1"/>
</dbReference>
<dbReference type="GO" id="GO:0015031">
    <property type="term" value="P:protein transport"/>
    <property type="evidence" value="ECO:0007669"/>
    <property type="project" value="UniProtKB-KW"/>
</dbReference>
<feature type="coiled-coil region" evidence="6">
    <location>
        <begin position="401"/>
        <end position="508"/>
    </location>
</feature>
<dbReference type="InterPro" id="IPR013083">
    <property type="entry name" value="Znf_RING/FYVE/PHD"/>
</dbReference>
<keyword evidence="9" id="KW-1185">Reference proteome</keyword>
<keyword evidence="2" id="KW-0813">Transport</keyword>
<evidence type="ECO:0000256" key="1">
    <source>
        <dbReference type="ARBA" id="ARBA00010394"/>
    </source>
</evidence>
<dbReference type="PANTHER" id="PTHR23316">
    <property type="entry name" value="IMPORTIN ALPHA"/>
    <property type="match status" value="1"/>
</dbReference>
<dbReference type="PhylomeDB" id="A0A0G4EMN3"/>
<organism evidence="8 9">
    <name type="scientific">Vitrella brassicaformis (strain CCMP3155)</name>
    <dbReference type="NCBI Taxonomy" id="1169540"/>
    <lineage>
        <taxon>Eukaryota</taxon>
        <taxon>Sar</taxon>
        <taxon>Alveolata</taxon>
        <taxon>Colpodellida</taxon>
        <taxon>Vitrellaceae</taxon>
        <taxon>Vitrella</taxon>
    </lineage>
</organism>
<dbReference type="Pfam" id="PF00514">
    <property type="entry name" value="Arm"/>
    <property type="match status" value="4"/>
</dbReference>
<evidence type="ECO:0000256" key="3">
    <source>
        <dbReference type="ARBA" id="ARBA00022927"/>
    </source>
</evidence>
<evidence type="ECO:0000313" key="9">
    <source>
        <dbReference type="Proteomes" id="UP000041254"/>
    </source>
</evidence>
<dbReference type="InParanoid" id="A0A0G4EMN3"/>
<feature type="repeat" description="ARM" evidence="5">
    <location>
        <begin position="65"/>
        <end position="108"/>
    </location>
</feature>
<accession>A0A0G4EMN3</accession>
<dbReference type="Gene3D" id="3.30.40.10">
    <property type="entry name" value="Zinc/RING finger domain, C3HC4 (zinc finger)"/>
    <property type="match status" value="1"/>
</dbReference>
<dbReference type="GO" id="GO:0008270">
    <property type="term" value="F:zinc ion binding"/>
    <property type="evidence" value="ECO:0007669"/>
    <property type="project" value="UniProtKB-KW"/>
</dbReference>
<dbReference type="EMBL" id="CDMY01000266">
    <property type="protein sequence ID" value="CEL98272.1"/>
    <property type="molecule type" value="Genomic_DNA"/>
</dbReference>
<name>A0A0G4EMN3_VITBC</name>
<keyword evidence="3" id="KW-0653">Protein transport</keyword>
<dbReference type="SUPFAM" id="SSF57850">
    <property type="entry name" value="RING/U-box"/>
    <property type="match status" value="1"/>
</dbReference>
<evidence type="ECO:0000313" key="8">
    <source>
        <dbReference type="EMBL" id="CEL98272.1"/>
    </source>
</evidence>
<dbReference type="VEuPathDB" id="CryptoDB:Vbra_5209"/>
<keyword evidence="4" id="KW-0862">Zinc</keyword>
<dbReference type="STRING" id="1169540.A0A0G4EMN3"/>
<keyword evidence="6" id="KW-0175">Coiled coil</keyword>
<sequence>MDGSIHHDSIDRPARPVRRSVRCLCHLGKILKSADVTKRSNAARQIRELLSIELPSVTQAVVDAGMVPPLVELLKEHTRPRIQHEAVWSLTNIASGTSEQTAAVVDAGAVPALVHLVSSPDDQAGGLLPLLQLLDESQEKMFILDNGTFLLEHLCGTRPLPEFDKVSAALPTLANLIKDHDSERVLTSACYALSCLSEGGHESVEALIHADGLCSRLVDLLQHDSDDVVTKALEAIGNIAGGDDRRTDAMLGCGVLASLPLVLSPKKGILKEACFTVSNIAAGTVPQMQGLIDAGLIPPMVAVLASDDEMRIKEHAARAIANFLAGGTPDQVQHVVQCGCVNPFCGLLDVMDDDVMSVAREALQSILQDYQTLCSTVSAKTRLTRTALLEMKTSAEVQDFMMRIKQESERLDKLYDAADQQLQAAASKLLNEIKEMEQHISQLNPPLADAAQAFIAMRVELDQLRQQGPHRGPNVDRLLALQGNASGIEAFKLEIRATQQRLSQLLGEAEQRQGTCVICLERLPTVVFFPCLQRCICDPCWADMQRQQTPAEPLKCPACRGVSIHASNVDHIKTTS</sequence>
<proteinExistence type="inferred from homology"/>
<gene>
    <name evidence="8" type="ORF">Vbra_5209</name>
</gene>
<evidence type="ECO:0000256" key="5">
    <source>
        <dbReference type="PROSITE-ProRule" id="PRU00259"/>
    </source>
</evidence>
<dbReference type="Proteomes" id="UP000041254">
    <property type="component" value="Unassembled WGS sequence"/>
</dbReference>
<keyword evidence="4" id="KW-0479">Metal-binding</keyword>
<evidence type="ECO:0000256" key="6">
    <source>
        <dbReference type="SAM" id="Coils"/>
    </source>
</evidence>
<dbReference type="InterPro" id="IPR016024">
    <property type="entry name" value="ARM-type_fold"/>
</dbReference>
<comment type="similarity">
    <text evidence="1">Belongs to the importin alpha family.</text>
</comment>